<organism evidence="1 2">
    <name type="scientific">Acrocarpospora corrugata</name>
    <dbReference type="NCBI Taxonomy" id="35763"/>
    <lineage>
        <taxon>Bacteria</taxon>
        <taxon>Bacillati</taxon>
        <taxon>Actinomycetota</taxon>
        <taxon>Actinomycetes</taxon>
        <taxon>Streptosporangiales</taxon>
        <taxon>Streptosporangiaceae</taxon>
        <taxon>Acrocarpospora</taxon>
    </lineage>
</organism>
<protein>
    <submittedName>
        <fullName evidence="1">Uncharacterized protein</fullName>
    </submittedName>
</protein>
<keyword evidence="2" id="KW-1185">Reference proteome</keyword>
<dbReference type="EMBL" id="BLAD01000068">
    <property type="protein sequence ID" value="GES03406.1"/>
    <property type="molecule type" value="Genomic_DNA"/>
</dbReference>
<name>A0A5M3W3T2_9ACTN</name>
<comment type="caution">
    <text evidence="1">The sequence shown here is derived from an EMBL/GenBank/DDBJ whole genome shotgun (WGS) entry which is preliminary data.</text>
</comment>
<evidence type="ECO:0000313" key="2">
    <source>
        <dbReference type="Proteomes" id="UP000334990"/>
    </source>
</evidence>
<gene>
    <name evidence="1" type="ORF">Acor_54720</name>
</gene>
<evidence type="ECO:0000313" key="1">
    <source>
        <dbReference type="EMBL" id="GES03406.1"/>
    </source>
</evidence>
<sequence length="319" mass="34574">MPLLTPPDILPEAMRYLLRAVLAHRKARCPKPELLALVAPVGLTEAMRPLDSDKDGDPDVDNTAASGQLIAERSLSALISLGFVALDGVDVTATEVALGHWRTAQAVTAASFSRQLRSQIWRIAATDVSNDGDARVGDLVNALAVLFAAREPLRPFEFETGAGRRFADAQTQWFGAHKRDWPVTNYTQFLPLCRWAPYLGLAQPISVRSLVADASRALLEDLVDLPQKRFRADEFVAECGERLPISDGGPRSLWKADDSQELSPGLSMSLCQLEAAGHLTLPPPESDTDTMVVTLGVAGEPTRISHINWHPRTAAGEGS</sequence>
<dbReference type="AlphaFoldDB" id="A0A5M3W3T2"/>
<accession>A0A5M3W3T2</accession>
<dbReference type="Proteomes" id="UP000334990">
    <property type="component" value="Unassembled WGS sequence"/>
</dbReference>
<reference evidence="1 2" key="1">
    <citation type="submission" date="2019-10" db="EMBL/GenBank/DDBJ databases">
        <title>Whole genome shotgun sequence of Acrocarpospora corrugata NBRC 13972.</title>
        <authorList>
            <person name="Ichikawa N."/>
            <person name="Kimura A."/>
            <person name="Kitahashi Y."/>
            <person name="Komaki H."/>
            <person name="Oguchi A."/>
        </authorList>
    </citation>
    <scope>NUCLEOTIDE SEQUENCE [LARGE SCALE GENOMIC DNA]</scope>
    <source>
        <strain evidence="1 2">NBRC 13972</strain>
    </source>
</reference>
<proteinExistence type="predicted"/>